<keyword evidence="11" id="KW-0675">Receptor</keyword>
<dbReference type="EMBL" id="MK335530">
    <property type="protein sequence ID" value="QDW65359.1"/>
    <property type="molecule type" value="mRNA"/>
</dbReference>
<proteinExistence type="evidence at transcript level"/>
<dbReference type="Pfam" id="PF01534">
    <property type="entry name" value="Frizzled"/>
    <property type="match status" value="1"/>
</dbReference>
<protein>
    <submittedName>
        <fullName evidence="18">Frizzled1/2/7</fullName>
    </submittedName>
</protein>
<evidence type="ECO:0000256" key="14">
    <source>
        <dbReference type="SAM" id="Phobius"/>
    </source>
</evidence>
<dbReference type="Pfam" id="PF01392">
    <property type="entry name" value="Fz"/>
    <property type="match status" value="1"/>
</dbReference>
<name>A0A5B8GT27_9ECHI</name>
<dbReference type="CDD" id="cd15034">
    <property type="entry name" value="7tmF_FZD1_2_7-like"/>
    <property type="match status" value="1"/>
</dbReference>
<feature type="transmembrane region" description="Helical" evidence="14">
    <location>
        <begin position="515"/>
        <end position="537"/>
    </location>
</feature>
<evidence type="ECO:0000256" key="2">
    <source>
        <dbReference type="ARBA" id="ARBA00008077"/>
    </source>
</evidence>
<dbReference type="PROSITE" id="PS50261">
    <property type="entry name" value="G_PROTEIN_RECEP_F2_4"/>
    <property type="match status" value="1"/>
</dbReference>
<keyword evidence="9 14" id="KW-0472">Membrane</keyword>
<feature type="transmembrane region" description="Helical" evidence="14">
    <location>
        <begin position="401"/>
        <end position="429"/>
    </location>
</feature>
<accession>A0A5B8GT27</accession>
<reference evidence="18" key="1">
    <citation type="submission" date="2018-12" db="EMBL/GenBank/DDBJ databases">
        <title>Wnt and Frizzled genes in echinoderms.</title>
        <authorList>
            <person name="Girich A.S."/>
        </authorList>
    </citation>
    <scope>NUCLEOTIDE SEQUENCE</scope>
</reference>
<evidence type="ECO:0000256" key="12">
    <source>
        <dbReference type="ARBA" id="ARBA00023180"/>
    </source>
</evidence>
<feature type="domain" description="FZ" evidence="16">
    <location>
        <begin position="44"/>
        <end position="162"/>
    </location>
</feature>
<feature type="transmembrane region" description="Helical" evidence="14">
    <location>
        <begin position="449"/>
        <end position="474"/>
    </location>
</feature>
<keyword evidence="4" id="KW-1003">Cell membrane</keyword>
<keyword evidence="6 14" id="KW-0812">Transmembrane</keyword>
<dbReference type="PANTHER" id="PTHR11309">
    <property type="entry name" value="FRIZZLED"/>
    <property type="match status" value="1"/>
</dbReference>
<evidence type="ECO:0000256" key="8">
    <source>
        <dbReference type="ARBA" id="ARBA00022989"/>
    </source>
</evidence>
<evidence type="ECO:0000256" key="11">
    <source>
        <dbReference type="ARBA" id="ARBA00023170"/>
    </source>
</evidence>
<keyword evidence="3" id="KW-0217">Developmental protein</keyword>
<dbReference type="InterPro" id="IPR017981">
    <property type="entry name" value="GPCR_2-like_7TM"/>
</dbReference>
<comment type="caution">
    <text evidence="13">Lacks conserved residue(s) required for the propagation of feature annotation.</text>
</comment>
<evidence type="ECO:0000256" key="3">
    <source>
        <dbReference type="ARBA" id="ARBA00022473"/>
    </source>
</evidence>
<evidence type="ECO:0000256" key="9">
    <source>
        <dbReference type="ARBA" id="ARBA00023136"/>
    </source>
</evidence>
<dbReference type="InterPro" id="IPR020067">
    <property type="entry name" value="Frizzled_dom"/>
</dbReference>
<dbReference type="SMART" id="SM01330">
    <property type="entry name" value="Frizzled"/>
    <property type="match status" value="1"/>
</dbReference>
<dbReference type="Gene3D" id="1.20.1070.10">
    <property type="entry name" value="Rhodopsin 7-helix transmembrane proteins"/>
    <property type="match status" value="1"/>
</dbReference>
<dbReference type="Gene3D" id="1.10.2000.10">
    <property type="entry name" value="Frizzled cysteine-rich domain"/>
    <property type="match status" value="1"/>
</dbReference>
<dbReference type="SUPFAM" id="SSF63501">
    <property type="entry name" value="Frizzled cysteine-rich domain"/>
    <property type="match status" value="1"/>
</dbReference>
<evidence type="ECO:0000256" key="15">
    <source>
        <dbReference type="SAM" id="SignalP"/>
    </source>
</evidence>
<evidence type="ECO:0000259" key="17">
    <source>
        <dbReference type="PROSITE" id="PS50261"/>
    </source>
</evidence>
<feature type="chain" id="PRO_5023005726" evidence="15">
    <location>
        <begin position="30"/>
        <end position="566"/>
    </location>
</feature>
<evidence type="ECO:0000256" key="13">
    <source>
        <dbReference type="PROSITE-ProRule" id="PRU00090"/>
    </source>
</evidence>
<dbReference type="GO" id="GO:0017147">
    <property type="term" value="F:Wnt-protein binding"/>
    <property type="evidence" value="ECO:0007669"/>
    <property type="project" value="TreeGrafter"/>
</dbReference>
<dbReference type="GO" id="GO:0042813">
    <property type="term" value="F:Wnt receptor activity"/>
    <property type="evidence" value="ECO:0007669"/>
    <property type="project" value="TreeGrafter"/>
</dbReference>
<dbReference type="GO" id="GO:0005886">
    <property type="term" value="C:plasma membrane"/>
    <property type="evidence" value="ECO:0007669"/>
    <property type="project" value="UniProtKB-SubCell"/>
</dbReference>
<evidence type="ECO:0000313" key="18">
    <source>
        <dbReference type="EMBL" id="QDW65359.1"/>
    </source>
</evidence>
<comment type="similarity">
    <text evidence="2">Belongs to the G-protein coupled receptor Fz/Smo family.</text>
</comment>
<dbReference type="InterPro" id="IPR000539">
    <property type="entry name" value="Frizzled/Smoothened_7TM"/>
</dbReference>
<evidence type="ECO:0000256" key="7">
    <source>
        <dbReference type="ARBA" id="ARBA00022729"/>
    </source>
</evidence>
<feature type="domain" description="G-protein coupled receptors family 2 profile 2" evidence="17">
    <location>
        <begin position="235"/>
        <end position="544"/>
    </location>
</feature>
<dbReference type="AlphaFoldDB" id="A0A5B8GT27"/>
<dbReference type="InterPro" id="IPR015526">
    <property type="entry name" value="Frizzled/SFRP"/>
</dbReference>
<feature type="disulfide bond" evidence="13">
    <location>
        <begin position="123"/>
        <end position="147"/>
    </location>
</feature>
<keyword evidence="8 14" id="KW-1133">Transmembrane helix</keyword>
<dbReference type="SMART" id="SM00063">
    <property type="entry name" value="FRI"/>
    <property type="match status" value="1"/>
</dbReference>
<dbReference type="PROSITE" id="PS50038">
    <property type="entry name" value="FZ"/>
    <property type="match status" value="1"/>
</dbReference>
<dbReference type="InterPro" id="IPR036790">
    <property type="entry name" value="Frizzled_dom_sf"/>
</dbReference>
<dbReference type="FunFam" id="1.10.2000.10:FF:000016">
    <property type="entry name" value="Frizzled"/>
    <property type="match status" value="1"/>
</dbReference>
<evidence type="ECO:0000256" key="4">
    <source>
        <dbReference type="ARBA" id="ARBA00022475"/>
    </source>
</evidence>
<dbReference type="GO" id="GO:0035567">
    <property type="term" value="P:non-canonical Wnt signaling pathway"/>
    <property type="evidence" value="ECO:0007669"/>
    <property type="project" value="TreeGrafter"/>
</dbReference>
<feature type="transmembrane region" description="Helical" evidence="14">
    <location>
        <begin position="324"/>
        <end position="349"/>
    </location>
</feature>
<sequence length="566" mass="64531">MGYCKDHSKNRRWVKPLSLILSMLQLTVAQVHGPYGSNGGIDSYAKPRCEPITIPLCHQLPYNTTIFPNLLNQNQEDAGLEVHQFYPLVKVECSEDLKYFLCSMYAPPCTMVDFAIPPCKSLCQSARNGCETLMNRFGFQWPDKLNCDLFPEQRPGILCVDRNRTASVEPKDKITTTKSPDSVVTSTPKMQKEDIPFTCPRQLIVPEKDEEFLGSKNCGVPCPMFFTDPAQQKFARLWIGIWAFICAGSSLFTFLTFVIDTKRFRYPERPIIFLSGCYFMIALVYIVGFFMDDEIACNQPTTANGQATLTQGAKKEMCTILFMVLYYFTMASSIWWVLLSLTWFLAAGLKWGHEAIERNSQYFHVAAWSIPAVKTIVILTMGEVDGDPLSGVCFTGGTNIAALRGFVLAPLFIYLIIGTFFLVTGFIALCRIRTFMKHENTKTDKLEKLMFRIGIFTVLYTVPATVVVACYFYEQNLRAEWELRWLSENCSKFSVVCPHEDRLLPEAMARERPNFTVFMVKYLMLVVVGITSGFWIWSGKTLQSWINFYYKLFSSRRSAPKKPSEV</sequence>
<evidence type="ECO:0000256" key="1">
    <source>
        <dbReference type="ARBA" id="ARBA00004651"/>
    </source>
</evidence>
<organism evidence="18">
    <name type="scientific">Himerometra robustipinna</name>
    <dbReference type="NCBI Taxonomy" id="706653"/>
    <lineage>
        <taxon>Eukaryota</taxon>
        <taxon>Metazoa</taxon>
        <taxon>Echinodermata</taxon>
        <taxon>Pelmatozoa</taxon>
        <taxon>Crinoidea</taxon>
        <taxon>Articulata</taxon>
        <taxon>Comatulida</taxon>
        <taxon>Himerometridae</taxon>
        <taxon>Himerometra</taxon>
    </lineage>
</organism>
<keyword evidence="12" id="KW-0325">Glycoprotein</keyword>
<evidence type="ECO:0000256" key="6">
    <source>
        <dbReference type="ARBA" id="ARBA00022692"/>
    </source>
</evidence>
<comment type="subcellular location">
    <subcellularLocation>
        <location evidence="1">Cell membrane</location>
        <topology evidence="1">Multi-pass membrane protein</topology>
    </subcellularLocation>
</comment>
<dbReference type="PANTHER" id="PTHR11309:SF47">
    <property type="entry name" value="FRIZZLED"/>
    <property type="match status" value="1"/>
</dbReference>
<evidence type="ECO:0000259" key="16">
    <source>
        <dbReference type="PROSITE" id="PS50038"/>
    </source>
</evidence>
<feature type="transmembrane region" description="Helical" evidence="14">
    <location>
        <begin position="237"/>
        <end position="259"/>
    </location>
</feature>
<dbReference type="GO" id="GO:0060070">
    <property type="term" value="P:canonical Wnt signaling pathway"/>
    <property type="evidence" value="ECO:0007669"/>
    <property type="project" value="TreeGrafter"/>
</dbReference>
<evidence type="ECO:0000256" key="5">
    <source>
        <dbReference type="ARBA" id="ARBA00022687"/>
    </source>
</evidence>
<feature type="transmembrane region" description="Helical" evidence="14">
    <location>
        <begin position="271"/>
        <end position="291"/>
    </location>
</feature>
<keyword evidence="10 13" id="KW-1015">Disulfide bond</keyword>
<evidence type="ECO:0000256" key="10">
    <source>
        <dbReference type="ARBA" id="ARBA00023157"/>
    </source>
</evidence>
<feature type="signal peptide" evidence="15">
    <location>
        <begin position="1"/>
        <end position="29"/>
    </location>
</feature>
<keyword evidence="7 15" id="KW-0732">Signal</keyword>
<keyword evidence="5" id="KW-0879">Wnt signaling pathway</keyword>
<dbReference type="PRINTS" id="PR00489">
    <property type="entry name" value="FRIZZLED"/>
</dbReference>